<keyword evidence="1" id="KW-0472">Membrane</keyword>
<dbReference type="OMA" id="IIYSCVY"/>
<keyword evidence="1" id="KW-1133">Transmembrane helix</keyword>
<feature type="chain" id="PRO_5002806173" evidence="2">
    <location>
        <begin position="29"/>
        <end position="186"/>
    </location>
</feature>
<dbReference type="AlphaFoldDB" id="B4GBK7"/>
<evidence type="ECO:0000256" key="1">
    <source>
        <dbReference type="SAM" id="Phobius"/>
    </source>
</evidence>
<proteinExistence type="predicted"/>
<feature type="signal peptide" evidence="2">
    <location>
        <begin position="1"/>
        <end position="28"/>
    </location>
</feature>
<keyword evidence="2" id="KW-0732">Signal</keyword>
<evidence type="ECO:0000313" key="4">
    <source>
        <dbReference type="Proteomes" id="UP000008744"/>
    </source>
</evidence>
<organism evidence="4">
    <name type="scientific">Drosophila persimilis</name>
    <name type="common">Fruit fly</name>
    <dbReference type="NCBI Taxonomy" id="7234"/>
    <lineage>
        <taxon>Eukaryota</taxon>
        <taxon>Metazoa</taxon>
        <taxon>Ecdysozoa</taxon>
        <taxon>Arthropoda</taxon>
        <taxon>Hexapoda</taxon>
        <taxon>Insecta</taxon>
        <taxon>Pterygota</taxon>
        <taxon>Neoptera</taxon>
        <taxon>Endopterygota</taxon>
        <taxon>Diptera</taxon>
        <taxon>Brachycera</taxon>
        <taxon>Muscomorpha</taxon>
        <taxon>Ephydroidea</taxon>
        <taxon>Drosophilidae</taxon>
        <taxon>Drosophila</taxon>
        <taxon>Sophophora</taxon>
    </lineage>
</organism>
<dbReference type="OrthoDB" id="7856180at2759"/>
<dbReference type="PhylomeDB" id="B4GBK7"/>
<evidence type="ECO:0000313" key="3">
    <source>
        <dbReference type="EMBL" id="EDW31302.1"/>
    </source>
</evidence>
<dbReference type="Proteomes" id="UP000008744">
    <property type="component" value="Unassembled WGS sequence"/>
</dbReference>
<dbReference type="KEGG" id="dpe:6590671"/>
<evidence type="ECO:0000256" key="2">
    <source>
        <dbReference type="SAM" id="SignalP"/>
    </source>
</evidence>
<dbReference type="EMBL" id="CH479181">
    <property type="protein sequence ID" value="EDW31302.1"/>
    <property type="molecule type" value="Genomic_DNA"/>
</dbReference>
<keyword evidence="1" id="KW-0812">Transmembrane</keyword>
<reference evidence="3 4" key="1">
    <citation type="journal article" date="2007" name="Nature">
        <title>Evolution of genes and genomes on the Drosophila phylogeny.</title>
        <authorList>
            <consortium name="Drosophila 12 Genomes Consortium"/>
            <person name="Clark A.G."/>
            <person name="Eisen M.B."/>
            <person name="Smith D.R."/>
            <person name="Bergman C.M."/>
            <person name="Oliver B."/>
            <person name="Markow T.A."/>
            <person name="Kaufman T.C."/>
            <person name="Kellis M."/>
            <person name="Gelbart W."/>
            <person name="Iyer V.N."/>
            <person name="Pollard D.A."/>
            <person name="Sackton T.B."/>
            <person name="Larracuente A.M."/>
            <person name="Singh N.D."/>
            <person name="Abad J.P."/>
            <person name="Abt D.N."/>
            <person name="Adryan B."/>
            <person name="Aguade M."/>
            <person name="Akashi H."/>
            <person name="Anderson W.W."/>
            <person name="Aquadro C.F."/>
            <person name="Ardell D.H."/>
            <person name="Arguello R."/>
            <person name="Artieri C.G."/>
            <person name="Barbash D.A."/>
            <person name="Barker D."/>
            <person name="Barsanti P."/>
            <person name="Batterham P."/>
            <person name="Batzoglou S."/>
            <person name="Begun D."/>
            <person name="Bhutkar A."/>
            <person name="Blanco E."/>
            <person name="Bosak S.A."/>
            <person name="Bradley R.K."/>
            <person name="Brand A.D."/>
            <person name="Brent M.R."/>
            <person name="Brooks A.N."/>
            <person name="Brown R.H."/>
            <person name="Butlin R.K."/>
            <person name="Caggese C."/>
            <person name="Calvi B.R."/>
            <person name="Bernardo de Carvalho A."/>
            <person name="Caspi A."/>
            <person name="Castrezana S."/>
            <person name="Celniker S.E."/>
            <person name="Chang J.L."/>
            <person name="Chapple C."/>
            <person name="Chatterji S."/>
            <person name="Chinwalla A."/>
            <person name="Civetta A."/>
            <person name="Clifton S.W."/>
            <person name="Comeron J.M."/>
            <person name="Costello J.C."/>
            <person name="Coyne J.A."/>
            <person name="Daub J."/>
            <person name="David R.G."/>
            <person name="Delcher A.L."/>
            <person name="Delehaunty K."/>
            <person name="Do C.B."/>
            <person name="Ebling H."/>
            <person name="Edwards K."/>
            <person name="Eickbush T."/>
            <person name="Evans J.D."/>
            <person name="Filipski A."/>
            <person name="Findeiss S."/>
            <person name="Freyhult E."/>
            <person name="Fulton L."/>
            <person name="Fulton R."/>
            <person name="Garcia A.C."/>
            <person name="Gardiner A."/>
            <person name="Garfield D.A."/>
            <person name="Garvin B.E."/>
            <person name="Gibson G."/>
            <person name="Gilbert D."/>
            <person name="Gnerre S."/>
            <person name="Godfrey J."/>
            <person name="Good R."/>
            <person name="Gotea V."/>
            <person name="Gravely B."/>
            <person name="Greenberg A.J."/>
            <person name="Griffiths-Jones S."/>
            <person name="Gross S."/>
            <person name="Guigo R."/>
            <person name="Gustafson E.A."/>
            <person name="Haerty W."/>
            <person name="Hahn M.W."/>
            <person name="Halligan D.L."/>
            <person name="Halpern A.L."/>
            <person name="Halter G.M."/>
            <person name="Han M.V."/>
            <person name="Heger A."/>
            <person name="Hillier L."/>
            <person name="Hinrichs A.S."/>
            <person name="Holmes I."/>
            <person name="Hoskins R.A."/>
            <person name="Hubisz M.J."/>
            <person name="Hultmark D."/>
            <person name="Huntley M.A."/>
            <person name="Jaffe D.B."/>
            <person name="Jagadeeshan S."/>
            <person name="Jeck W.R."/>
            <person name="Johnson J."/>
            <person name="Jones C.D."/>
            <person name="Jordan W.C."/>
            <person name="Karpen G.H."/>
            <person name="Kataoka E."/>
            <person name="Keightley P.D."/>
            <person name="Kheradpour P."/>
            <person name="Kirkness E.F."/>
            <person name="Koerich L.B."/>
            <person name="Kristiansen K."/>
            <person name="Kudrna D."/>
            <person name="Kulathinal R.J."/>
            <person name="Kumar S."/>
            <person name="Kwok R."/>
            <person name="Lander E."/>
            <person name="Langley C.H."/>
            <person name="Lapoint R."/>
            <person name="Lazzaro B.P."/>
            <person name="Lee S.J."/>
            <person name="Levesque L."/>
            <person name="Li R."/>
            <person name="Lin C.F."/>
            <person name="Lin M.F."/>
            <person name="Lindblad-Toh K."/>
            <person name="Llopart A."/>
            <person name="Long M."/>
            <person name="Low L."/>
            <person name="Lozovsky E."/>
            <person name="Lu J."/>
            <person name="Luo M."/>
            <person name="Machado C.A."/>
            <person name="Makalowski W."/>
            <person name="Marzo M."/>
            <person name="Matsuda M."/>
            <person name="Matzkin L."/>
            <person name="McAllister B."/>
            <person name="McBride C.S."/>
            <person name="McKernan B."/>
            <person name="McKernan K."/>
            <person name="Mendez-Lago M."/>
            <person name="Minx P."/>
            <person name="Mollenhauer M.U."/>
            <person name="Montooth K."/>
            <person name="Mount S.M."/>
            <person name="Mu X."/>
            <person name="Myers E."/>
            <person name="Negre B."/>
            <person name="Newfeld S."/>
            <person name="Nielsen R."/>
            <person name="Noor M.A."/>
            <person name="O'Grady P."/>
            <person name="Pachter L."/>
            <person name="Papaceit M."/>
            <person name="Parisi M.J."/>
            <person name="Parisi M."/>
            <person name="Parts L."/>
            <person name="Pedersen J.S."/>
            <person name="Pesole G."/>
            <person name="Phillippy A.M."/>
            <person name="Ponting C.P."/>
            <person name="Pop M."/>
            <person name="Porcelli D."/>
            <person name="Powell J.R."/>
            <person name="Prohaska S."/>
            <person name="Pruitt K."/>
            <person name="Puig M."/>
            <person name="Quesneville H."/>
            <person name="Ram K.R."/>
            <person name="Rand D."/>
            <person name="Rasmussen M.D."/>
            <person name="Reed L.K."/>
            <person name="Reenan R."/>
            <person name="Reily A."/>
            <person name="Remington K.A."/>
            <person name="Rieger T.T."/>
            <person name="Ritchie M.G."/>
            <person name="Robin C."/>
            <person name="Rogers Y.H."/>
            <person name="Rohde C."/>
            <person name="Rozas J."/>
            <person name="Rubenfield M.J."/>
            <person name="Ruiz A."/>
            <person name="Russo S."/>
            <person name="Salzberg S.L."/>
            <person name="Sanchez-Gracia A."/>
            <person name="Saranga D.J."/>
            <person name="Sato H."/>
            <person name="Schaeffer S.W."/>
            <person name="Schatz M.C."/>
            <person name="Schlenke T."/>
            <person name="Schwartz R."/>
            <person name="Segarra C."/>
            <person name="Singh R.S."/>
            <person name="Sirot L."/>
            <person name="Sirota M."/>
            <person name="Sisneros N.B."/>
            <person name="Smith C.D."/>
            <person name="Smith T.F."/>
            <person name="Spieth J."/>
            <person name="Stage D.E."/>
            <person name="Stark A."/>
            <person name="Stephan W."/>
            <person name="Strausberg R.L."/>
            <person name="Strempel S."/>
            <person name="Sturgill D."/>
            <person name="Sutton G."/>
            <person name="Sutton G.G."/>
            <person name="Tao W."/>
            <person name="Teichmann S."/>
            <person name="Tobari Y.N."/>
            <person name="Tomimura Y."/>
            <person name="Tsolas J.M."/>
            <person name="Valente V.L."/>
            <person name="Venter E."/>
            <person name="Venter J.C."/>
            <person name="Vicario S."/>
            <person name="Vieira F.G."/>
            <person name="Vilella A.J."/>
            <person name="Villasante A."/>
            <person name="Walenz B."/>
            <person name="Wang J."/>
            <person name="Wasserman M."/>
            <person name="Watts T."/>
            <person name="Wilson D."/>
            <person name="Wilson R.K."/>
            <person name="Wing R.A."/>
            <person name="Wolfner M.F."/>
            <person name="Wong A."/>
            <person name="Wong G.K."/>
            <person name="Wu C.I."/>
            <person name="Wu G."/>
            <person name="Yamamoto D."/>
            <person name="Yang H.P."/>
            <person name="Yang S.P."/>
            <person name="Yorke J.A."/>
            <person name="Yoshida K."/>
            <person name="Zdobnov E."/>
            <person name="Zhang P."/>
            <person name="Zhang Y."/>
            <person name="Zimin A.V."/>
            <person name="Baldwin J."/>
            <person name="Abdouelleil A."/>
            <person name="Abdulkadir J."/>
            <person name="Abebe A."/>
            <person name="Abera B."/>
            <person name="Abreu J."/>
            <person name="Acer S.C."/>
            <person name="Aftuck L."/>
            <person name="Alexander A."/>
            <person name="An P."/>
            <person name="Anderson E."/>
            <person name="Anderson S."/>
            <person name="Arachi H."/>
            <person name="Azer M."/>
            <person name="Bachantsang P."/>
            <person name="Barry A."/>
            <person name="Bayul T."/>
            <person name="Berlin A."/>
            <person name="Bessette D."/>
            <person name="Bloom T."/>
            <person name="Blye J."/>
            <person name="Boguslavskiy L."/>
            <person name="Bonnet C."/>
            <person name="Boukhgalter B."/>
            <person name="Bourzgui I."/>
            <person name="Brown A."/>
            <person name="Cahill P."/>
            <person name="Channer S."/>
            <person name="Cheshatsang Y."/>
            <person name="Chuda L."/>
            <person name="Citroen M."/>
            <person name="Collymore A."/>
            <person name="Cooke P."/>
            <person name="Costello M."/>
            <person name="D'Aco K."/>
            <person name="Daza R."/>
            <person name="De Haan G."/>
            <person name="DeGray S."/>
            <person name="DeMaso C."/>
            <person name="Dhargay N."/>
            <person name="Dooley K."/>
            <person name="Dooley E."/>
            <person name="Doricent M."/>
            <person name="Dorje P."/>
            <person name="Dorjee K."/>
            <person name="Dupes A."/>
            <person name="Elong R."/>
            <person name="Falk J."/>
            <person name="Farina A."/>
            <person name="Faro S."/>
            <person name="Ferguson D."/>
            <person name="Fisher S."/>
            <person name="Foley C.D."/>
            <person name="Franke A."/>
            <person name="Friedrich D."/>
            <person name="Gadbois L."/>
            <person name="Gearin G."/>
            <person name="Gearin C.R."/>
            <person name="Giannoukos G."/>
            <person name="Goode T."/>
            <person name="Graham J."/>
            <person name="Grandbois E."/>
            <person name="Grewal S."/>
            <person name="Gyaltsen K."/>
            <person name="Hafez N."/>
            <person name="Hagos B."/>
            <person name="Hall J."/>
            <person name="Henson C."/>
            <person name="Hollinger A."/>
            <person name="Honan T."/>
            <person name="Huard M.D."/>
            <person name="Hughes L."/>
            <person name="Hurhula B."/>
            <person name="Husby M.E."/>
            <person name="Kamat A."/>
            <person name="Kanga B."/>
            <person name="Kashin S."/>
            <person name="Khazanovich D."/>
            <person name="Kisner P."/>
            <person name="Lance K."/>
            <person name="Lara M."/>
            <person name="Lee W."/>
            <person name="Lennon N."/>
            <person name="Letendre F."/>
            <person name="LeVine R."/>
            <person name="Lipovsky A."/>
            <person name="Liu X."/>
            <person name="Liu J."/>
            <person name="Liu S."/>
            <person name="Lokyitsang T."/>
            <person name="Lokyitsang Y."/>
            <person name="Lubonja R."/>
            <person name="Lui A."/>
            <person name="MacDonald P."/>
            <person name="Magnisalis V."/>
            <person name="Maru K."/>
            <person name="Matthews C."/>
            <person name="McCusker W."/>
            <person name="McDonough S."/>
            <person name="Mehta T."/>
            <person name="Meldrim J."/>
            <person name="Meneus L."/>
            <person name="Mihai O."/>
            <person name="Mihalev A."/>
            <person name="Mihova T."/>
            <person name="Mittelman R."/>
            <person name="Mlenga V."/>
            <person name="Montmayeur A."/>
            <person name="Mulrain L."/>
            <person name="Navidi A."/>
            <person name="Naylor J."/>
            <person name="Negash T."/>
            <person name="Nguyen T."/>
            <person name="Nguyen N."/>
            <person name="Nicol R."/>
            <person name="Norbu C."/>
            <person name="Norbu N."/>
            <person name="Novod N."/>
            <person name="O'Neill B."/>
            <person name="Osman S."/>
            <person name="Markiewicz E."/>
            <person name="Oyono O.L."/>
            <person name="Patti C."/>
            <person name="Phunkhang P."/>
            <person name="Pierre F."/>
            <person name="Priest M."/>
            <person name="Raghuraman S."/>
            <person name="Rege F."/>
            <person name="Reyes R."/>
            <person name="Rise C."/>
            <person name="Rogov P."/>
            <person name="Ross K."/>
            <person name="Ryan E."/>
            <person name="Settipalli S."/>
            <person name="Shea T."/>
            <person name="Sherpa N."/>
            <person name="Shi L."/>
            <person name="Shih D."/>
            <person name="Sparrow T."/>
            <person name="Spaulding J."/>
            <person name="Stalker J."/>
            <person name="Stange-Thomann N."/>
            <person name="Stavropoulos S."/>
            <person name="Stone C."/>
            <person name="Strader C."/>
            <person name="Tesfaye S."/>
            <person name="Thomson T."/>
            <person name="Thoulutsang Y."/>
            <person name="Thoulutsang D."/>
            <person name="Topham K."/>
            <person name="Topping I."/>
            <person name="Tsamla T."/>
            <person name="Vassiliev H."/>
            <person name="Vo A."/>
            <person name="Wangchuk T."/>
            <person name="Wangdi T."/>
            <person name="Weiand M."/>
            <person name="Wilkinson J."/>
            <person name="Wilson A."/>
            <person name="Yadav S."/>
            <person name="Young G."/>
            <person name="Yu Q."/>
            <person name="Zembek L."/>
            <person name="Zhong D."/>
            <person name="Zimmer A."/>
            <person name="Zwirko Z."/>
            <person name="Jaffe D.B."/>
            <person name="Alvarez P."/>
            <person name="Brockman W."/>
            <person name="Butler J."/>
            <person name="Chin C."/>
            <person name="Gnerre S."/>
            <person name="Grabherr M."/>
            <person name="Kleber M."/>
            <person name="Mauceli E."/>
            <person name="MacCallum I."/>
        </authorList>
    </citation>
    <scope>NUCLEOTIDE SEQUENCE [LARGE SCALE GENOMIC DNA]</scope>
    <source>
        <strain evidence="4">MSH-3 / Tucson 14011-0111.49</strain>
    </source>
</reference>
<name>B4GBK7_DROPE</name>
<gene>
    <name evidence="3" type="primary">Dper\GL11068</name>
    <name evidence="3" type="ORF">Dper_GL11068</name>
</gene>
<accession>B4GBK7</accession>
<feature type="transmembrane region" description="Helical" evidence="1">
    <location>
        <begin position="100"/>
        <end position="127"/>
    </location>
</feature>
<keyword evidence="4" id="KW-1185">Reference proteome</keyword>
<dbReference type="HOGENOM" id="CLU_1455891_0_0_1"/>
<dbReference type="eggNOG" id="ENOG502TCD4">
    <property type="taxonomic scope" value="Eukaryota"/>
</dbReference>
<sequence>MNKDATKTAKWVLLVPFILCVRLCKSKASDNITDFDWLNETQLLQVDGSDNGTDSTEPIPDLHLQLHNITVNCHPCNNSNSGRSTDSNVPLEQLVHHQQIVRLAFMALLLHILVVGVAFIIYSCVYWKSRALKRRHRLNAQGTLQLSALQHRHVPSTQSCSCHGCQLSGRILHGLIVQQFQEIAEY</sequence>
<protein>
    <submittedName>
        <fullName evidence="3">GL11068</fullName>
    </submittedName>
</protein>